<evidence type="ECO:0000313" key="1">
    <source>
        <dbReference type="EMBL" id="KAF9441595.1"/>
    </source>
</evidence>
<proteinExistence type="predicted"/>
<dbReference type="Gene3D" id="3.30.420.10">
    <property type="entry name" value="Ribonuclease H-like superfamily/Ribonuclease H"/>
    <property type="match status" value="1"/>
</dbReference>
<evidence type="ECO:0000313" key="2">
    <source>
        <dbReference type="Proteomes" id="UP000807342"/>
    </source>
</evidence>
<dbReference type="GO" id="GO:0003676">
    <property type="term" value="F:nucleic acid binding"/>
    <property type="evidence" value="ECO:0007669"/>
    <property type="project" value="InterPro"/>
</dbReference>
<accession>A0A9P6BXL4</accession>
<gene>
    <name evidence="1" type="ORF">P691DRAFT_683377</name>
</gene>
<sequence length="77" mass="9019">MVWSPQSPDLNPIEQLWTCVKKKLGEYENHPLSIHELRKRIDIEWKKIPASVCQNLVDSMPRRVQAVLRAKGGYTKY</sequence>
<comment type="caution">
    <text evidence="1">The sequence shown here is derived from an EMBL/GenBank/DDBJ whole genome shotgun (WGS) entry which is preliminary data.</text>
</comment>
<keyword evidence="2" id="KW-1185">Reference proteome</keyword>
<dbReference type="EMBL" id="MU151846">
    <property type="protein sequence ID" value="KAF9441595.1"/>
    <property type="molecule type" value="Genomic_DNA"/>
</dbReference>
<reference evidence="1" key="1">
    <citation type="submission" date="2020-11" db="EMBL/GenBank/DDBJ databases">
        <authorList>
            <consortium name="DOE Joint Genome Institute"/>
            <person name="Ahrendt S."/>
            <person name="Riley R."/>
            <person name="Andreopoulos W."/>
            <person name="Labutti K."/>
            <person name="Pangilinan J."/>
            <person name="Ruiz-Duenas F.J."/>
            <person name="Barrasa J.M."/>
            <person name="Sanchez-Garcia M."/>
            <person name="Camarero S."/>
            <person name="Miyauchi S."/>
            <person name="Serrano A."/>
            <person name="Linde D."/>
            <person name="Babiker R."/>
            <person name="Drula E."/>
            <person name="Ayuso-Fernandez I."/>
            <person name="Pacheco R."/>
            <person name="Padilla G."/>
            <person name="Ferreira P."/>
            <person name="Barriuso J."/>
            <person name="Kellner H."/>
            <person name="Castanera R."/>
            <person name="Alfaro M."/>
            <person name="Ramirez L."/>
            <person name="Pisabarro A.G."/>
            <person name="Kuo A."/>
            <person name="Tritt A."/>
            <person name="Lipzen A."/>
            <person name="He G."/>
            <person name="Yan M."/>
            <person name="Ng V."/>
            <person name="Cullen D."/>
            <person name="Martin F."/>
            <person name="Rosso M.-N."/>
            <person name="Henrissat B."/>
            <person name="Hibbett D."/>
            <person name="Martinez A.T."/>
            <person name="Grigoriev I.V."/>
        </authorList>
    </citation>
    <scope>NUCLEOTIDE SEQUENCE</scope>
    <source>
        <strain evidence="1">MF-IS2</strain>
    </source>
</reference>
<name>A0A9P6BXL4_9AGAR</name>
<dbReference type="AlphaFoldDB" id="A0A9P6BXL4"/>
<dbReference type="Proteomes" id="UP000807342">
    <property type="component" value="Unassembled WGS sequence"/>
</dbReference>
<protein>
    <submittedName>
        <fullName evidence="1">Transposable element Tcb2 transposase</fullName>
    </submittedName>
</protein>
<dbReference type="OrthoDB" id="2431447at2759"/>
<dbReference type="InterPro" id="IPR036397">
    <property type="entry name" value="RNaseH_sf"/>
</dbReference>
<organism evidence="1 2">
    <name type="scientific">Macrolepiota fuliginosa MF-IS2</name>
    <dbReference type="NCBI Taxonomy" id="1400762"/>
    <lineage>
        <taxon>Eukaryota</taxon>
        <taxon>Fungi</taxon>
        <taxon>Dikarya</taxon>
        <taxon>Basidiomycota</taxon>
        <taxon>Agaricomycotina</taxon>
        <taxon>Agaricomycetes</taxon>
        <taxon>Agaricomycetidae</taxon>
        <taxon>Agaricales</taxon>
        <taxon>Agaricineae</taxon>
        <taxon>Agaricaceae</taxon>
        <taxon>Macrolepiota</taxon>
    </lineage>
</organism>